<dbReference type="RefSeq" id="WP_096408929.1">
    <property type="nucleotide sequence ID" value="NZ_AP014598.1"/>
</dbReference>
<gene>
    <name evidence="2" type="ORF">PIOMA14_II_0419</name>
</gene>
<dbReference type="EMBL" id="AP014598">
    <property type="protein sequence ID" value="BAU18924.1"/>
    <property type="molecule type" value="Genomic_DNA"/>
</dbReference>
<accession>A0A0T7APC1</accession>
<evidence type="ECO:0000313" key="3">
    <source>
        <dbReference type="Proteomes" id="UP000217431"/>
    </source>
</evidence>
<proteinExistence type="predicted"/>
<evidence type="ECO:0000256" key="1">
    <source>
        <dbReference type="SAM" id="Phobius"/>
    </source>
</evidence>
<keyword evidence="1" id="KW-1133">Transmembrane helix</keyword>
<feature type="transmembrane region" description="Helical" evidence="1">
    <location>
        <begin position="52"/>
        <end position="76"/>
    </location>
</feature>
<keyword evidence="1" id="KW-0812">Transmembrane</keyword>
<feature type="transmembrane region" description="Helical" evidence="1">
    <location>
        <begin position="161"/>
        <end position="182"/>
    </location>
</feature>
<name>A0A0T7APC1_PREIN</name>
<sequence>MKIKIFEITRRRVAILGWSVGLSIALMLLKFFENFGEKVDVSAVDVFKVVDSATNVSPIVGAIGLGIALCQVAAWEELRYALLKADKFWLQLAQIVAMVLTLLGAVVAVMPSGTTMMASGAMMQTSFGAFQAALPFYNNLAIGVANLLLGAGLAMKFAGKVRLYGVALLVLPVLSLLAGEFYTYLYTSVGGLTLQTLETYRTMMLIFQFAVQAGLMVLLRRTMSGVGESNAEINEA</sequence>
<reference evidence="2 3" key="1">
    <citation type="journal article" date="2016" name="DNA Res.">
        <title>The complete genome sequencing of Prevotella intermedia strain OMA14 and a subsequent fine-scale, intra-species genomic comparison reveal an unusual amplification of conjugative and mobile transposons and identify a novel Prevotella-lineage-specific repeat.</title>
        <authorList>
            <person name="Naito M."/>
            <person name="Ogura Y."/>
            <person name="Itoh T."/>
            <person name="Shoji M."/>
            <person name="Okamoto M."/>
            <person name="Hayashi T."/>
            <person name="Nakayama K."/>
        </authorList>
    </citation>
    <scope>NUCLEOTIDE SEQUENCE [LARGE SCALE GENOMIC DNA]</scope>
    <source>
        <strain evidence="2 3">OMA14</strain>
    </source>
</reference>
<feature type="transmembrane region" description="Helical" evidence="1">
    <location>
        <begin position="129"/>
        <end position="149"/>
    </location>
</feature>
<dbReference type="AlphaFoldDB" id="A0A0T7APC1"/>
<protein>
    <submittedName>
        <fullName evidence="2">Uncharacterized protein</fullName>
    </submittedName>
</protein>
<feature type="transmembrane region" description="Helical" evidence="1">
    <location>
        <begin position="88"/>
        <end position="109"/>
    </location>
</feature>
<organism evidence="2 3">
    <name type="scientific">Prevotella intermedia</name>
    <dbReference type="NCBI Taxonomy" id="28131"/>
    <lineage>
        <taxon>Bacteria</taxon>
        <taxon>Pseudomonadati</taxon>
        <taxon>Bacteroidota</taxon>
        <taxon>Bacteroidia</taxon>
        <taxon>Bacteroidales</taxon>
        <taxon>Prevotellaceae</taxon>
        <taxon>Prevotella</taxon>
    </lineage>
</organism>
<keyword evidence="1" id="KW-0472">Membrane</keyword>
<feature type="transmembrane region" description="Helical" evidence="1">
    <location>
        <begin position="202"/>
        <end position="219"/>
    </location>
</feature>
<feature type="transmembrane region" description="Helical" evidence="1">
    <location>
        <begin position="12"/>
        <end position="32"/>
    </location>
</feature>
<dbReference type="Proteomes" id="UP000217431">
    <property type="component" value="Chromosome II"/>
</dbReference>
<evidence type="ECO:0000313" key="2">
    <source>
        <dbReference type="EMBL" id="BAU18924.1"/>
    </source>
</evidence>